<keyword evidence="4" id="KW-1185">Reference proteome</keyword>
<feature type="coiled-coil region" evidence="1">
    <location>
        <begin position="469"/>
        <end position="503"/>
    </location>
</feature>
<feature type="coiled-coil region" evidence="1">
    <location>
        <begin position="329"/>
        <end position="375"/>
    </location>
</feature>
<feature type="region of interest" description="Disordered" evidence="2">
    <location>
        <begin position="1111"/>
        <end position="1139"/>
    </location>
</feature>
<evidence type="ECO:0000256" key="1">
    <source>
        <dbReference type="SAM" id="Coils"/>
    </source>
</evidence>
<dbReference type="InterPro" id="IPR027417">
    <property type="entry name" value="P-loop_NTPase"/>
</dbReference>
<protein>
    <recommendedName>
        <fullName evidence="5">Sulfotransferase family protein</fullName>
    </recommendedName>
</protein>
<organism evidence="3 4">
    <name type="scientific">Novosphingobium silvae</name>
    <dbReference type="NCBI Taxonomy" id="2692619"/>
    <lineage>
        <taxon>Bacteria</taxon>
        <taxon>Pseudomonadati</taxon>
        <taxon>Pseudomonadota</taxon>
        <taxon>Alphaproteobacteria</taxon>
        <taxon>Sphingomonadales</taxon>
        <taxon>Sphingomonadaceae</taxon>
        <taxon>Novosphingobium</taxon>
    </lineage>
</organism>
<name>A0A7X4GHR9_9SPHN</name>
<dbReference type="Gene3D" id="3.40.50.300">
    <property type="entry name" value="P-loop containing nucleotide triphosphate hydrolases"/>
    <property type="match status" value="1"/>
</dbReference>
<sequence length="1391" mass="151062">MVEFRYDMAAFVMGMHRSGTSALTRVLMLLHGDGPSAVLEPNSANQRGFWESPEINAVNQTILDDYGTNWHSIAALPGEKLAADALRQEAVRRIVADQFPDARRPVIKDPRICRLAPLWIEALKSEARDLVFPFVLRNPVEVAGSLSRRNKFSTALGLNLWARHYLDAERATRDQRRGLIRYADLLADWRNALGGLRDLVELDLGGNPAAKAVDAFLTPDLHHEQVPVWQADAELGEFPMVAELWVLLNEWAETGSVTLGNIARFDSLREDFDRVAPLMDTLLEQQRVLEKRRMEEKKAKREEAAASHSEFQPVLAQIARLQDDQNAAVRSLEHNLKAIMADLEAARKADIRIDAARLEAERERATLRNDHERAVSALHRAMDATAGREREWRKRLDAAKLALNETALARDTALQQATDLQSSLDSLARRLEDLAAQARVVVSHDAAGEAFAHTPASTGDQAQDACALVQAAIAAAHQLQADLADARSEIRRLVDERDAALDKVSDAHDELVSVRLSLHAELDAAREETAAAWQEVASMRQVLEAAEQERDAAIGEIAASRAETLEVRADLKEVTRKYRTTQATLTRTKAGLDRAKERAATFKELAQRTRQDLDLARAAWPYRLARALAVLWASIVAPFAAMLARTRHGRRNVAETIAGSGLFDRAWYLERYPDVAGGSMDPLQHFVRFGWKELRDPGPDFSASRYLRENPDVAQAGLNPVLHFIEFGQAEGRSSRKSKLSNKPAETLPVFAPAAPVYVPAPSATPLRALAPVPATAPLPASFDAVAAACAADAGSAAALARFQQLCGIAAYDAASWEDAFSDGNYSPADAWFVNGTLLRMRWNVQDEPRQVVVCQFDPATRTGALLATTDGGDGGSGGDLLDVTLLSAYHPLLVAEFAPSGVLLHAFAVAFPSLFRNGPHHADFLSEIARPSRGRADHPLAHSAWLADSLAAIRDGALPAVARIAVELEGAIGTGPLFDPAMRGWLRDIFDILIEPAQQAKRGDGAEGGEGAEIVAFLQAGERYLTGIVGQEGTPRPGGGTLFIHGDAMPSVSILCATMDREGMSEGKPEGDVCVALSEAFVRRDPSQPSFAFMQPPSMLRGPCTATTPHLRAPHFRGPRLKGSFAPRKPLPAAAISPDRGSQVRDAEILFPVSSIVALTSFRPSALRMIVPVDGAGEHDLDRSLEALAMQDCASAIRLVLLGDPGEGSLGRARRMFDGRVDQARDLRDALADGSEEFCGILSPGIVPHDGRTLSLLADMVTDGAASASCPLVSSSRLGKSWSVKVAANGLFPETPRGPYAQAEIASSCGLWRHIYPVREPIAQFWLTSRDKLARWVFEDVHQLARDDGEHWCTALTTVSLTNEAAAPSMSFQAPIADPACFAAVRVLNG</sequence>
<dbReference type="Proteomes" id="UP000465810">
    <property type="component" value="Unassembled WGS sequence"/>
</dbReference>
<keyword evidence="1" id="KW-0175">Coiled coil</keyword>
<evidence type="ECO:0000313" key="3">
    <source>
        <dbReference type="EMBL" id="MYL98823.1"/>
    </source>
</evidence>
<dbReference type="EMBL" id="WVTD01000010">
    <property type="protein sequence ID" value="MYL98823.1"/>
    <property type="molecule type" value="Genomic_DNA"/>
</dbReference>
<dbReference type="RefSeq" id="WP_160986463.1">
    <property type="nucleotide sequence ID" value="NZ_WVTD01000010.1"/>
</dbReference>
<dbReference type="SUPFAM" id="SSF52540">
    <property type="entry name" value="P-loop containing nucleoside triphosphate hydrolases"/>
    <property type="match status" value="1"/>
</dbReference>
<comment type="caution">
    <text evidence="3">The sequence shown here is derived from an EMBL/GenBank/DDBJ whole genome shotgun (WGS) entry which is preliminary data.</text>
</comment>
<feature type="coiled-coil region" evidence="1">
    <location>
        <begin position="536"/>
        <end position="563"/>
    </location>
</feature>
<accession>A0A7X4GHR9</accession>
<evidence type="ECO:0008006" key="5">
    <source>
        <dbReference type="Google" id="ProtNLM"/>
    </source>
</evidence>
<evidence type="ECO:0000256" key="2">
    <source>
        <dbReference type="SAM" id="MobiDB-lite"/>
    </source>
</evidence>
<gene>
    <name evidence="3" type="ORF">GR702_13730</name>
</gene>
<evidence type="ECO:0000313" key="4">
    <source>
        <dbReference type="Proteomes" id="UP000465810"/>
    </source>
</evidence>
<proteinExistence type="predicted"/>
<reference evidence="3 4" key="1">
    <citation type="submission" date="2019-12" db="EMBL/GenBank/DDBJ databases">
        <authorList>
            <person name="Feng G."/>
            <person name="Zhu H."/>
        </authorList>
    </citation>
    <scope>NUCLEOTIDE SEQUENCE [LARGE SCALE GENOMIC DNA]</scope>
    <source>
        <strain evidence="3 4">FGD1</strain>
    </source>
</reference>